<dbReference type="InterPro" id="IPR003593">
    <property type="entry name" value="AAA+_ATPase"/>
</dbReference>
<sequence length="270" mass="27916">MTTAPALPAARLRIDDLAVGYPTPDGLVRAVDGVSLTVAPGDALVLLGESGSGKSTVARTVLGLPGRTARVTGRVRLDGTDLTALDERALGRVRGRRIGYLPQDPVGALDPLRRIGPQLVEVLLRHRRAANRRAARPAAAALLARAGLPDPDRVARSRPHELSGGLRQRAALALALCGDPGLLVADEPTTALDALVQAEVLDRLAALRAEQGLALLLVTHDLAVARRVGGAVAVMRAGRIVETGPAAQVLARPAHPFTAALVAAQPGAGR</sequence>
<dbReference type="InterPro" id="IPR050388">
    <property type="entry name" value="ABC_Ni/Peptide_Import"/>
</dbReference>
<keyword evidence="5" id="KW-0547">Nucleotide-binding</keyword>
<dbReference type="Pfam" id="PF00005">
    <property type="entry name" value="ABC_tran"/>
    <property type="match status" value="1"/>
</dbReference>
<dbReference type="SUPFAM" id="SSF52540">
    <property type="entry name" value="P-loop containing nucleoside triphosphate hydrolases"/>
    <property type="match status" value="1"/>
</dbReference>
<evidence type="ECO:0000256" key="3">
    <source>
        <dbReference type="ARBA" id="ARBA00022448"/>
    </source>
</evidence>
<dbReference type="GO" id="GO:0005524">
    <property type="term" value="F:ATP binding"/>
    <property type="evidence" value="ECO:0007669"/>
    <property type="project" value="UniProtKB-KW"/>
</dbReference>
<keyword evidence="10" id="KW-1185">Reference proteome</keyword>
<evidence type="ECO:0000256" key="6">
    <source>
        <dbReference type="ARBA" id="ARBA00022840"/>
    </source>
</evidence>
<dbReference type="PROSITE" id="PS50893">
    <property type="entry name" value="ABC_TRANSPORTER_2"/>
    <property type="match status" value="1"/>
</dbReference>
<dbReference type="PANTHER" id="PTHR43297">
    <property type="entry name" value="OLIGOPEPTIDE TRANSPORT ATP-BINDING PROTEIN APPD"/>
    <property type="match status" value="1"/>
</dbReference>
<keyword evidence="6 9" id="KW-0067">ATP-binding</keyword>
<evidence type="ECO:0000256" key="1">
    <source>
        <dbReference type="ARBA" id="ARBA00004202"/>
    </source>
</evidence>
<accession>A0ABZ1WG26</accession>
<dbReference type="Proteomes" id="UP001432014">
    <property type="component" value="Chromosome"/>
</dbReference>
<evidence type="ECO:0000259" key="8">
    <source>
        <dbReference type="PROSITE" id="PS50893"/>
    </source>
</evidence>
<evidence type="ECO:0000256" key="2">
    <source>
        <dbReference type="ARBA" id="ARBA00005417"/>
    </source>
</evidence>
<dbReference type="InterPro" id="IPR003439">
    <property type="entry name" value="ABC_transporter-like_ATP-bd"/>
</dbReference>
<keyword evidence="4" id="KW-1003">Cell membrane</keyword>
<dbReference type="PROSITE" id="PS00675">
    <property type="entry name" value="SIGMA54_INTERACT_1"/>
    <property type="match status" value="1"/>
</dbReference>
<evidence type="ECO:0000313" key="9">
    <source>
        <dbReference type="EMBL" id="WUS59644.1"/>
    </source>
</evidence>
<organism evidence="9 10">
    <name type="scientific">Kitasatospora herbaricolor</name>
    <dbReference type="NCBI Taxonomy" id="68217"/>
    <lineage>
        <taxon>Bacteria</taxon>
        <taxon>Bacillati</taxon>
        <taxon>Actinomycetota</taxon>
        <taxon>Actinomycetes</taxon>
        <taxon>Kitasatosporales</taxon>
        <taxon>Streptomycetaceae</taxon>
        <taxon>Kitasatospora</taxon>
    </lineage>
</organism>
<dbReference type="CDD" id="cd03257">
    <property type="entry name" value="ABC_NikE_OppD_transporters"/>
    <property type="match status" value="1"/>
</dbReference>
<dbReference type="InterPro" id="IPR025662">
    <property type="entry name" value="Sigma_54_int_dom_ATP-bd_1"/>
</dbReference>
<dbReference type="RefSeq" id="WP_329494248.1">
    <property type="nucleotide sequence ID" value="NZ_CP108460.1"/>
</dbReference>
<evidence type="ECO:0000256" key="7">
    <source>
        <dbReference type="ARBA" id="ARBA00023136"/>
    </source>
</evidence>
<evidence type="ECO:0000313" key="10">
    <source>
        <dbReference type="Proteomes" id="UP001432014"/>
    </source>
</evidence>
<name>A0ABZ1WG26_9ACTN</name>
<dbReference type="InterPro" id="IPR027417">
    <property type="entry name" value="P-loop_NTPase"/>
</dbReference>
<dbReference type="SMART" id="SM00382">
    <property type="entry name" value="AAA"/>
    <property type="match status" value="1"/>
</dbReference>
<keyword evidence="7" id="KW-0472">Membrane</keyword>
<dbReference type="EMBL" id="CP108482">
    <property type="protein sequence ID" value="WUS59644.1"/>
    <property type="molecule type" value="Genomic_DNA"/>
</dbReference>
<feature type="domain" description="ABC transporter" evidence="8">
    <location>
        <begin position="12"/>
        <end position="262"/>
    </location>
</feature>
<gene>
    <name evidence="9" type="ORF">OG469_31560</name>
</gene>
<evidence type="ECO:0000256" key="4">
    <source>
        <dbReference type="ARBA" id="ARBA00022475"/>
    </source>
</evidence>
<evidence type="ECO:0000256" key="5">
    <source>
        <dbReference type="ARBA" id="ARBA00022741"/>
    </source>
</evidence>
<dbReference type="Gene3D" id="3.40.50.300">
    <property type="entry name" value="P-loop containing nucleotide triphosphate hydrolases"/>
    <property type="match status" value="1"/>
</dbReference>
<reference evidence="9 10" key="1">
    <citation type="submission" date="2022-10" db="EMBL/GenBank/DDBJ databases">
        <title>The complete genomes of actinobacterial strains from the NBC collection.</title>
        <authorList>
            <person name="Joergensen T.S."/>
            <person name="Alvarez Arevalo M."/>
            <person name="Sterndorff E.B."/>
            <person name="Faurdal D."/>
            <person name="Vuksanovic O."/>
            <person name="Mourched A.-S."/>
            <person name="Charusanti P."/>
            <person name="Shaw S."/>
            <person name="Blin K."/>
            <person name="Weber T."/>
        </authorList>
    </citation>
    <scope>NUCLEOTIDE SEQUENCE [LARGE SCALE GENOMIC DNA]</scope>
    <source>
        <strain evidence="9 10">NBC_01247</strain>
    </source>
</reference>
<dbReference type="PANTHER" id="PTHR43297:SF2">
    <property type="entry name" value="DIPEPTIDE TRANSPORT ATP-BINDING PROTEIN DPPD"/>
    <property type="match status" value="1"/>
</dbReference>
<comment type="similarity">
    <text evidence="2">Belongs to the ABC transporter superfamily.</text>
</comment>
<proteinExistence type="inferred from homology"/>
<comment type="subcellular location">
    <subcellularLocation>
        <location evidence="1">Cell membrane</location>
        <topology evidence="1">Peripheral membrane protein</topology>
    </subcellularLocation>
</comment>
<keyword evidence="3" id="KW-0813">Transport</keyword>
<protein>
    <submittedName>
        <fullName evidence="9">ABC transporter ATP-binding protein</fullName>
    </submittedName>
</protein>